<sequence>MFPLRKPCKRHSAFSKGIKLRRLGPSNGLFSTSIISAIPDLLILITAPTFATEPLITAVAVMPFRNEAMERHRSPPFENPSSPTPGPFTWMGEKEKPQSINHCLLFL</sequence>
<feature type="region of interest" description="Disordered" evidence="1">
    <location>
        <begin position="71"/>
        <end position="94"/>
    </location>
</feature>
<name>A0A8B9ZZ20_9AVES</name>
<evidence type="ECO:0000313" key="2">
    <source>
        <dbReference type="Ensembl" id="ENSAZOP00000026668.1"/>
    </source>
</evidence>
<keyword evidence="3" id="KW-1185">Reference proteome</keyword>
<accession>A0A8B9ZZ20</accession>
<dbReference type="Proteomes" id="UP000694549">
    <property type="component" value="Unplaced"/>
</dbReference>
<dbReference type="AlphaFoldDB" id="A0A8B9ZZ20"/>
<evidence type="ECO:0000313" key="3">
    <source>
        <dbReference type="Proteomes" id="UP000694549"/>
    </source>
</evidence>
<reference evidence="2" key="2">
    <citation type="submission" date="2025-09" db="UniProtKB">
        <authorList>
            <consortium name="Ensembl"/>
        </authorList>
    </citation>
    <scope>IDENTIFICATION</scope>
</reference>
<reference evidence="2" key="1">
    <citation type="submission" date="2025-08" db="UniProtKB">
        <authorList>
            <consortium name="Ensembl"/>
        </authorList>
    </citation>
    <scope>IDENTIFICATION</scope>
</reference>
<organism evidence="2 3">
    <name type="scientific">Anas zonorhyncha</name>
    <name type="common">Eastern spot-billed duck</name>
    <dbReference type="NCBI Taxonomy" id="75864"/>
    <lineage>
        <taxon>Eukaryota</taxon>
        <taxon>Metazoa</taxon>
        <taxon>Chordata</taxon>
        <taxon>Craniata</taxon>
        <taxon>Vertebrata</taxon>
        <taxon>Euteleostomi</taxon>
        <taxon>Archelosauria</taxon>
        <taxon>Archosauria</taxon>
        <taxon>Dinosauria</taxon>
        <taxon>Saurischia</taxon>
        <taxon>Theropoda</taxon>
        <taxon>Coelurosauria</taxon>
        <taxon>Aves</taxon>
        <taxon>Neognathae</taxon>
        <taxon>Galloanserae</taxon>
        <taxon>Anseriformes</taxon>
        <taxon>Anatidae</taxon>
        <taxon>Anatinae</taxon>
        <taxon>Anas</taxon>
    </lineage>
</organism>
<dbReference type="Ensembl" id="ENSAZOT00000028591.1">
    <property type="protein sequence ID" value="ENSAZOP00000026668.1"/>
    <property type="gene ID" value="ENSAZOG00000016978.1"/>
</dbReference>
<protein>
    <submittedName>
        <fullName evidence="2">Uncharacterized protein</fullName>
    </submittedName>
</protein>
<evidence type="ECO:0000256" key="1">
    <source>
        <dbReference type="SAM" id="MobiDB-lite"/>
    </source>
</evidence>
<proteinExistence type="predicted"/>